<evidence type="ECO:0000313" key="2">
    <source>
        <dbReference type="Proteomes" id="UP000284120"/>
    </source>
</evidence>
<accession>A0A3S3PNY1</accession>
<dbReference type="GO" id="GO:0016787">
    <property type="term" value="F:hydrolase activity"/>
    <property type="evidence" value="ECO:0007669"/>
    <property type="project" value="UniProtKB-ARBA"/>
</dbReference>
<name>A0A3S3PNY1_9SPHI</name>
<dbReference type="InterPro" id="IPR017850">
    <property type="entry name" value="Alkaline_phosphatase_core_sf"/>
</dbReference>
<dbReference type="SUPFAM" id="SSF53649">
    <property type="entry name" value="Alkaline phosphatase-like"/>
    <property type="match status" value="1"/>
</dbReference>
<reference evidence="1 2" key="1">
    <citation type="submission" date="2018-06" db="EMBL/GenBank/DDBJ databases">
        <title>Pedobacter endophyticus sp. nov., an endophytic bacterium isolated from a leaf of Triticum aestivum.</title>
        <authorList>
            <person name="Zhang L."/>
        </authorList>
    </citation>
    <scope>NUCLEOTIDE SEQUENCE [LARGE SCALE GENOMIC DNA]</scope>
    <source>
        <strain evidence="1 2">CM134L-2</strain>
    </source>
</reference>
<dbReference type="Gene3D" id="3.40.720.10">
    <property type="entry name" value="Alkaline Phosphatase, subunit A"/>
    <property type="match status" value="1"/>
</dbReference>
<comment type="caution">
    <text evidence="1">The sequence shown here is derived from an EMBL/GenBank/DDBJ whole genome shotgun (WGS) entry which is preliminary data.</text>
</comment>
<sequence>MKLKHFLLSLLFIGFVQAKAQRVIIIGLDGFSAEGFKGSKHPNIDALFAKGTLTLNNRPVMPSVTLPNWTSHLTGQGPEEHGVTANNWTIDNHPLQAIEVDANGYTPSIFKVLKDKKSTAKTAFYYNWAELVNPMNKKYIDEVSFEKDDKYQDNYAKAIDFAAKNANDPTLIFLYSVHTDHAGHSHKWMSPEYISAIEEADVAIGGFIEQLKARNLFNDTYFLLITDHGGVGTGHGGVSMKEMQTPWGITGPKIKSLGITASFFSSNKNTSLVLAKIFGLKGLPKSWTGMSPTEIFK</sequence>
<dbReference type="AlphaFoldDB" id="A0A3S3PNY1"/>
<dbReference type="EMBL" id="SAYW01000002">
    <property type="protein sequence ID" value="RWU08112.1"/>
    <property type="molecule type" value="Genomic_DNA"/>
</dbReference>
<dbReference type="Proteomes" id="UP000284120">
    <property type="component" value="Unassembled WGS sequence"/>
</dbReference>
<protein>
    <submittedName>
        <fullName evidence="1">Alkaline phosphatase family protein</fullName>
    </submittedName>
</protein>
<evidence type="ECO:0000313" key="1">
    <source>
        <dbReference type="EMBL" id="RWU08112.1"/>
    </source>
</evidence>
<dbReference type="Pfam" id="PF01663">
    <property type="entry name" value="Phosphodiest"/>
    <property type="match status" value="1"/>
</dbReference>
<dbReference type="RefSeq" id="WP_113646637.1">
    <property type="nucleotide sequence ID" value="NZ_QMHN01000002.1"/>
</dbReference>
<dbReference type="PANTHER" id="PTHR10151:SF120">
    <property type="entry name" value="BIS(5'-ADENOSYL)-TRIPHOSPHATASE"/>
    <property type="match status" value="1"/>
</dbReference>
<gene>
    <name evidence="1" type="ORF">DPV69_06940</name>
</gene>
<keyword evidence="2" id="KW-1185">Reference proteome</keyword>
<organism evidence="1 2">
    <name type="scientific">Pedobacter chitinilyticus</name>
    <dbReference type="NCBI Taxonomy" id="2233776"/>
    <lineage>
        <taxon>Bacteria</taxon>
        <taxon>Pseudomonadati</taxon>
        <taxon>Bacteroidota</taxon>
        <taxon>Sphingobacteriia</taxon>
        <taxon>Sphingobacteriales</taxon>
        <taxon>Sphingobacteriaceae</taxon>
        <taxon>Pedobacter</taxon>
    </lineage>
</organism>
<proteinExistence type="predicted"/>
<dbReference type="InterPro" id="IPR002591">
    <property type="entry name" value="Phosphodiest/P_Trfase"/>
</dbReference>
<dbReference type="OrthoDB" id="279982at2"/>
<dbReference type="PANTHER" id="PTHR10151">
    <property type="entry name" value="ECTONUCLEOTIDE PYROPHOSPHATASE/PHOSPHODIESTERASE"/>
    <property type="match status" value="1"/>
</dbReference>